<name>A0A3M8CR20_9BACL</name>
<evidence type="ECO:0000313" key="3">
    <source>
        <dbReference type="EMBL" id="RNB78236.1"/>
    </source>
</evidence>
<organism evidence="3 4">
    <name type="scientific">Brevibacillus panacihumi</name>
    <dbReference type="NCBI Taxonomy" id="497735"/>
    <lineage>
        <taxon>Bacteria</taxon>
        <taxon>Bacillati</taxon>
        <taxon>Bacillota</taxon>
        <taxon>Bacilli</taxon>
        <taxon>Bacillales</taxon>
        <taxon>Paenibacillaceae</taxon>
        <taxon>Brevibacillus</taxon>
    </lineage>
</organism>
<dbReference type="Gene3D" id="3.10.620.30">
    <property type="match status" value="1"/>
</dbReference>
<accession>A0A3M8CR20</accession>
<dbReference type="Proteomes" id="UP000281915">
    <property type="component" value="Unassembled WGS sequence"/>
</dbReference>
<dbReference type="SUPFAM" id="SSF54001">
    <property type="entry name" value="Cysteine proteinases"/>
    <property type="match status" value="1"/>
</dbReference>
<gene>
    <name evidence="3" type="ORF">EDM58_12075</name>
</gene>
<proteinExistence type="predicted"/>
<dbReference type="RefSeq" id="WP_122913570.1">
    <property type="nucleotide sequence ID" value="NZ_RHHT01000026.1"/>
</dbReference>
<dbReference type="EMBL" id="RHHT01000026">
    <property type="protein sequence ID" value="RNB78236.1"/>
    <property type="molecule type" value="Genomic_DNA"/>
</dbReference>
<protein>
    <submittedName>
        <fullName evidence="3">Transglutaminase domain-containing protein</fullName>
    </submittedName>
</protein>
<evidence type="ECO:0000256" key="1">
    <source>
        <dbReference type="SAM" id="SignalP"/>
    </source>
</evidence>
<feature type="domain" description="Transglutaminase-like" evidence="2">
    <location>
        <begin position="179"/>
        <end position="239"/>
    </location>
</feature>
<dbReference type="PANTHER" id="PTHR33490">
    <property type="entry name" value="BLR5614 PROTEIN-RELATED"/>
    <property type="match status" value="1"/>
</dbReference>
<evidence type="ECO:0000259" key="2">
    <source>
        <dbReference type="SMART" id="SM00460"/>
    </source>
</evidence>
<dbReference type="SMART" id="SM00460">
    <property type="entry name" value="TGc"/>
    <property type="match status" value="1"/>
</dbReference>
<dbReference type="InterPro" id="IPR002931">
    <property type="entry name" value="Transglutaminase-like"/>
</dbReference>
<dbReference type="AlphaFoldDB" id="A0A3M8CR20"/>
<dbReference type="Pfam" id="PF01841">
    <property type="entry name" value="Transglut_core"/>
    <property type="match status" value="1"/>
</dbReference>
<reference evidence="3 4" key="1">
    <citation type="submission" date="2018-10" db="EMBL/GenBank/DDBJ databases">
        <title>Phylogenomics of Brevibacillus.</title>
        <authorList>
            <person name="Dunlap C."/>
        </authorList>
    </citation>
    <scope>NUCLEOTIDE SEQUENCE [LARGE SCALE GENOMIC DNA]</scope>
    <source>
        <strain evidence="3 4">JCM 15085</strain>
    </source>
</reference>
<sequence length="265" mass="30219">MFKSRLTLALLSIFCLTVPVTAWANSSASRIDVSELSHGVVSIQKDPARGSEKVKITKGNQHFYYSIEANNRFPLQLGDGTYTISVLENVMGNKYRMVENREVVLTASSQEAVYLQPIQMIYWNEQTQAIAKARELTKDLKTDREKVAATYNYIIQNVQYDYEKAKVVTSEYIPSVDATLQVGQGICYDYSALFAAMLRSEGIPTKLVMGKKNDIVQYHAWNEIYFKDTNEWVTIDTTYDSIMSKGTKKPTMIKNKSEYITEKQF</sequence>
<evidence type="ECO:0000313" key="4">
    <source>
        <dbReference type="Proteomes" id="UP000281915"/>
    </source>
</evidence>
<feature type="chain" id="PRO_5018283785" evidence="1">
    <location>
        <begin position="25"/>
        <end position="265"/>
    </location>
</feature>
<keyword evidence="1" id="KW-0732">Signal</keyword>
<dbReference type="InterPro" id="IPR038765">
    <property type="entry name" value="Papain-like_cys_pep_sf"/>
</dbReference>
<comment type="caution">
    <text evidence="3">The sequence shown here is derived from an EMBL/GenBank/DDBJ whole genome shotgun (WGS) entry which is preliminary data.</text>
</comment>
<feature type="signal peptide" evidence="1">
    <location>
        <begin position="1"/>
        <end position="24"/>
    </location>
</feature>